<dbReference type="EMBL" id="JAJAGQ010000006">
    <property type="protein sequence ID" value="KAJ8559441.1"/>
    <property type="molecule type" value="Genomic_DNA"/>
</dbReference>
<name>A0A9Q1RJQ7_9SOLA</name>
<sequence>MRLKKKSRFRPRVFFLFPLLLSLFPLATGDRPTPPLFSITGPPAATLHCQMKFRSWMYPFERTHFKNSLRSFVPLSQPARQ</sequence>
<evidence type="ECO:0000313" key="2">
    <source>
        <dbReference type="EMBL" id="KAJ8559441.1"/>
    </source>
</evidence>
<comment type="caution">
    <text evidence="2">The sequence shown here is derived from an EMBL/GenBank/DDBJ whole genome shotgun (WGS) entry which is preliminary data.</text>
</comment>
<feature type="chain" id="PRO_5040427694" description="Secreted protein" evidence="1">
    <location>
        <begin position="30"/>
        <end position="81"/>
    </location>
</feature>
<dbReference type="Proteomes" id="UP001152561">
    <property type="component" value="Unassembled WGS sequence"/>
</dbReference>
<accession>A0A9Q1RJQ7</accession>
<reference evidence="3" key="1">
    <citation type="journal article" date="2023" name="Proc. Natl. Acad. Sci. U.S.A.">
        <title>Genomic and structural basis for evolution of tropane alkaloid biosynthesis.</title>
        <authorList>
            <person name="Wanga Y.-J."/>
            <person name="Taina T."/>
            <person name="Yua J.-Y."/>
            <person name="Lia J."/>
            <person name="Xua B."/>
            <person name="Chenc J."/>
            <person name="D'Auriad J.C."/>
            <person name="Huanga J.-P."/>
            <person name="Huanga S.-X."/>
        </authorList>
    </citation>
    <scope>NUCLEOTIDE SEQUENCE [LARGE SCALE GENOMIC DNA]</scope>
    <source>
        <strain evidence="3">cv. KIB-2019</strain>
    </source>
</reference>
<evidence type="ECO:0000313" key="3">
    <source>
        <dbReference type="Proteomes" id="UP001152561"/>
    </source>
</evidence>
<gene>
    <name evidence="2" type="ORF">K7X08_003499</name>
</gene>
<evidence type="ECO:0000256" key="1">
    <source>
        <dbReference type="SAM" id="SignalP"/>
    </source>
</evidence>
<keyword evidence="1" id="KW-0732">Signal</keyword>
<keyword evidence="3" id="KW-1185">Reference proteome</keyword>
<organism evidence="2 3">
    <name type="scientific">Anisodus acutangulus</name>
    <dbReference type="NCBI Taxonomy" id="402998"/>
    <lineage>
        <taxon>Eukaryota</taxon>
        <taxon>Viridiplantae</taxon>
        <taxon>Streptophyta</taxon>
        <taxon>Embryophyta</taxon>
        <taxon>Tracheophyta</taxon>
        <taxon>Spermatophyta</taxon>
        <taxon>Magnoliopsida</taxon>
        <taxon>eudicotyledons</taxon>
        <taxon>Gunneridae</taxon>
        <taxon>Pentapetalae</taxon>
        <taxon>asterids</taxon>
        <taxon>lamiids</taxon>
        <taxon>Solanales</taxon>
        <taxon>Solanaceae</taxon>
        <taxon>Solanoideae</taxon>
        <taxon>Hyoscyameae</taxon>
        <taxon>Anisodus</taxon>
    </lineage>
</organism>
<feature type="signal peptide" evidence="1">
    <location>
        <begin position="1"/>
        <end position="29"/>
    </location>
</feature>
<evidence type="ECO:0008006" key="4">
    <source>
        <dbReference type="Google" id="ProtNLM"/>
    </source>
</evidence>
<dbReference type="AlphaFoldDB" id="A0A9Q1RJQ7"/>
<proteinExistence type="predicted"/>
<protein>
    <recommendedName>
        <fullName evidence="4">Secreted protein</fullName>
    </recommendedName>
</protein>